<dbReference type="PROSITE" id="PS50240">
    <property type="entry name" value="TRYPSIN_DOM"/>
    <property type="match status" value="1"/>
</dbReference>
<dbReference type="Proteomes" id="UP001154078">
    <property type="component" value="Chromosome 6"/>
</dbReference>
<dbReference type="OrthoDB" id="6261922at2759"/>
<name>A0A9P0BD46_BRAAE</name>
<keyword evidence="8" id="KW-1015">Disulfide bond</keyword>
<dbReference type="Pfam" id="PF00089">
    <property type="entry name" value="Trypsin"/>
    <property type="match status" value="1"/>
</dbReference>
<dbReference type="FunFam" id="2.40.10.10:FF:000146">
    <property type="entry name" value="Serine protease 53"/>
    <property type="match status" value="1"/>
</dbReference>
<dbReference type="PANTHER" id="PTHR24256">
    <property type="entry name" value="TRYPTASE-RELATED"/>
    <property type="match status" value="1"/>
</dbReference>
<dbReference type="GO" id="GO:0006508">
    <property type="term" value="P:proteolysis"/>
    <property type="evidence" value="ECO:0007669"/>
    <property type="project" value="UniProtKB-KW"/>
</dbReference>
<sequence>MSKNFAIVDMFKLILLGFFNCLVLTSSNKVIRISRSVGENEEIESKNKCRCVKYFQCDENNLINTSGKNLIGVRSSVRPQKIICSDDDEGTTQYCCFLPSTIIEVLSNNTTTETSKTTYSQHDFSKCGRKTVRPTKTQNYEAEENEFAWMAVIFAKTKFVCTGTLIHPNVVLTAAHYVYRVKNKSNLRVFAGGGVDLRSTNDEERRVVEFISHPQYSTDGTLRYDIGLLLLDEPYVLSNRMNVICLPPEGLSFENTRCETAGWNKNNPLKMHKVELPYIPRDTCETMLRSNTELGSYFVLHDSFICAGGEKGKDVCKGDGGSPLMCEKDDVYYQVGIVSWGKGCNQENVPGAYTNVPIFKEWIFSELMRRNIIII</sequence>
<evidence type="ECO:0000256" key="4">
    <source>
        <dbReference type="ARBA" id="ARBA00022729"/>
    </source>
</evidence>
<dbReference type="InterPro" id="IPR051487">
    <property type="entry name" value="Ser/Thr_Proteases_Immune/Dev"/>
</dbReference>
<protein>
    <recommendedName>
        <fullName evidence="10">Peptidase S1 domain-containing protein</fullName>
    </recommendedName>
</protein>
<proteinExistence type="inferred from homology"/>
<dbReference type="InterPro" id="IPR041515">
    <property type="entry name" value="PPAF-2-like_Clip"/>
</dbReference>
<dbReference type="InterPro" id="IPR001254">
    <property type="entry name" value="Trypsin_dom"/>
</dbReference>
<dbReference type="InterPro" id="IPR009003">
    <property type="entry name" value="Peptidase_S1_PA"/>
</dbReference>
<organism evidence="11 12">
    <name type="scientific">Brassicogethes aeneus</name>
    <name type="common">Rape pollen beetle</name>
    <name type="synonym">Meligethes aeneus</name>
    <dbReference type="NCBI Taxonomy" id="1431903"/>
    <lineage>
        <taxon>Eukaryota</taxon>
        <taxon>Metazoa</taxon>
        <taxon>Ecdysozoa</taxon>
        <taxon>Arthropoda</taxon>
        <taxon>Hexapoda</taxon>
        <taxon>Insecta</taxon>
        <taxon>Pterygota</taxon>
        <taxon>Neoptera</taxon>
        <taxon>Endopterygota</taxon>
        <taxon>Coleoptera</taxon>
        <taxon>Polyphaga</taxon>
        <taxon>Cucujiformia</taxon>
        <taxon>Nitidulidae</taxon>
        <taxon>Meligethinae</taxon>
        <taxon>Brassicogethes</taxon>
    </lineage>
</organism>
<keyword evidence="6" id="KW-0720">Serine protease</keyword>
<dbReference type="GO" id="GO:0005576">
    <property type="term" value="C:extracellular region"/>
    <property type="evidence" value="ECO:0007669"/>
    <property type="project" value="UniProtKB-SubCell"/>
</dbReference>
<keyword evidence="12" id="KW-1185">Reference proteome</keyword>
<evidence type="ECO:0000256" key="3">
    <source>
        <dbReference type="ARBA" id="ARBA00022670"/>
    </source>
</evidence>
<dbReference type="EMBL" id="OV121137">
    <property type="protein sequence ID" value="CAH0559485.1"/>
    <property type="molecule type" value="Genomic_DNA"/>
</dbReference>
<reference evidence="11" key="1">
    <citation type="submission" date="2021-12" db="EMBL/GenBank/DDBJ databases">
        <authorList>
            <person name="King R."/>
        </authorList>
    </citation>
    <scope>NUCLEOTIDE SEQUENCE</scope>
</reference>
<gene>
    <name evidence="11" type="ORF">MELIAE_LOCUS9571</name>
</gene>
<keyword evidence="7" id="KW-0865">Zymogen</keyword>
<comment type="similarity">
    <text evidence="9">Belongs to the peptidase S1 family. CLIP subfamily.</text>
</comment>
<keyword evidence="5" id="KW-0378">Hydrolase</keyword>
<dbReference type="AlphaFoldDB" id="A0A9P0BD46"/>
<comment type="subcellular location">
    <subcellularLocation>
        <location evidence="1">Secreted</location>
    </subcellularLocation>
</comment>
<evidence type="ECO:0000256" key="8">
    <source>
        <dbReference type="ARBA" id="ARBA00023157"/>
    </source>
</evidence>
<dbReference type="Gene3D" id="2.40.10.10">
    <property type="entry name" value="Trypsin-like serine proteases"/>
    <property type="match status" value="1"/>
</dbReference>
<dbReference type="CDD" id="cd00190">
    <property type="entry name" value="Tryp_SPc"/>
    <property type="match status" value="1"/>
</dbReference>
<evidence type="ECO:0000256" key="7">
    <source>
        <dbReference type="ARBA" id="ARBA00023145"/>
    </source>
</evidence>
<evidence type="ECO:0000256" key="2">
    <source>
        <dbReference type="ARBA" id="ARBA00022525"/>
    </source>
</evidence>
<evidence type="ECO:0000256" key="9">
    <source>
        <dbReference type="ARBA" id="ARBA00024195"/>
    </source>
</evidence>
<dbReference type="InterPro" id="IPR043504">
    <property type="entry name" value="Peptidase_S1_PA_chymotrypsin"/>
</dbReference>
<feature type="domain" description="Peptidase S1" evidence="10">
    <location>
        <begin position="131"/>
        <end position="368"/>
    </location>
</feature>
<dbReference type="GO" id="GO:0004252">
    <property type="term" value="F:serine-type endopeptidase activity"/>
    <property type="evidence" value="ECO:0007669"/>
    <property type="project" value="InterPro"/>
</dbReference>
<dbReference type="SUPFAM" id="SSF50494">
    <property type="entry name" value="Trypsin-like serine proteases"/>
    <property type="match status" value="1"/>
</dbReference>
<dbReference type="InterPro" id="IPR001314">
    <property type="entry name" value="Peptidase_S1A"/>
</dbReference>
<keyword evidence="4" id="KW-0732">Signal</keyword>
<evidence type="ECO:0000259" key="10">
    <source>
        <dbReference type="PROSITE" id="PS50240"/>
    </source>
</evidence>
<keyword evidence="2" id="KW-0964">Secreted</keyword>
<evidence type="ECO:0000313" key="11">
    <source>
        <dbReference type="EMBL" id="CAH0559485.1"/>
    </source>
</evidence>
<accession>A0A9P0BD46</accession>
<dbReference type="PRINTS" id="PR00722">
    <property type="entry name" value="CHYMOTRYPSIN"/>
</dbReference>
<dbReference type="SMART" id="SM00020">
    <property type="entry name" value="Tryp_SPc"/>
    <property type="match status" value="1"/>
</dbReference>
<evidence type="ECO:0000256" key="1">
    <source>
        <dbReference type="ARBA" id="ARBA00004613"/>
    </source>
</evidence>
<evidence type="ECO:0000256" key="5">
    <source>
        <dbReference type="ARBA" id="ARBA00022801"/>
    </source>
</evidence>
<evidence type="ECO:0000256" key="6">
    <source>
        <dbReference type="ARBA" id="ARBA00022825"/>
    </source>
</evidence>
<dbReference type="Pfam" id="PF18322">
    <property type="entry name" value="CLIP_1"/>
    <property type="match status" value="1"/>
</dbReference>
<evidence type="ECO:0000313" key="12">
    <source>
        <dbReference type="Proteomes" id="UP001154078"/>
    </source>
</evidence>
<keyword evidence="3" id="KW-0645">Protease</keyword>